<evidence type="ECO:0000313" key="2">
    <source>
        <dbReference type="EMBL" id="KAJ7310297.1"/>
    </source>
</evidence>
<feature type="region of interest" description="Disordered" evidence="1">
    <location>
        <begin position="100"/>
        <end position="148"/>
    </location>
</feature>
<feature type="compositionally biased region" description="Polar residues" evidence="1">
    <location>
        <begin position="215"/>
        <end position="234"/>
    </location>
</feature>
<feature type="region of interest" description="Disordered" evidence="1">
    <location>
        <begin position="40"/>
        <end position="59"/>
    </location>
</feature>
<evidence type="ECO:0000256" key="1">
    <source>
        <dbReference type="SAM" id="MobiDB-lite"/>
    </source>
</evidence>
<keyword evidence="3" id="KW-1185">Reference proteome</keyword>
<evidence type="ECO:0000313" key="3">
    <source>
        <dbReference type="Proteomes" id="UP001142489"/>
    </source>
</evidence>
<dbReference type="OrthoDB" id="10654142at2759"/>
<gene>
    <name evidence="2" type="ORF">JRQ81_007200</name>
</gene>
<feature type="region of interest" description="Disordered" evidence="1">
    <location>
        <begin position="165"/>
        <end position="263"/>
    </location>
</feature>
<accession>A0A9Q1ATX4</accession>
<sequence length="308" mass="34025">MINVLFGRGPIQQCDQSKLQGTFPSPPEVDVADLVRKMPPPVSSIEEFEEPGNESERKKRFWEKSPCWKKIQSKCPCLRKKKPPPPDDFDYSFAYASPPVDTVSFEDEGGSRHITTFPPSQPPDSLESKPKARIQQKENASSVTPTDAAVPKSVYSVFDAPPPAVAADFQNQEPTKSPKGILKSSEEKMQAGKSVSIHLPLETEDSKAAPALVPQRSTTHFRSQEISPVVTSPVAQPFSDGRASPTGKTYEEEASSPDTSQNKCLPCLCLMYPHKTLPKRIPGKWKKPVFALRQLQNPGRQSHPLLLP</sequence>
<dbReference type="EMBL" id="JAPFRF010000015">
    <property type="protein sequence ID" value="KAJ7310297.1"/>
    <property type="molecule type" value="Genomic_DNA"/>
</dbReference>
<dbReference type="AlphaFoldDB" id="A0A9Q1ATX4"/>
<reference evidence="2" key="1">
    <citation type="journal article" date="2023" name="DNA Res.">
        <title>Chromosome-level genome assembly of Phrynocephalus forsythii using third-generation DNA sequencing and Hi-C analysis.</title>
        <authorList>
            <person name="Qi Y."/>
            <person name="Zhao W."/>
            <person name="Zhao Y."/>
            <person name="Niu C."/>
            <person name="Cao S."/>
            <person name="Zhang Y."/>
        </authorList>
    </citation>
    <scope>NUCLEOTIDE SEQUENCE</scope>
    <source>
        <tissue evidence="2">Muscle</tissue>
    </source>
</reference>
<organism evidence="2 3">
    <name type="scientific">Phrynocephalus forsythii</name>
    <dbReference type="NCBI Taxonomy" id="171643"/>
    <lineage>
        <taxon>Eukaryota</taxon>
        <taxon>Metazoa</taxon>
        <taxon>Chordata</taxon>
        <taxon>Craniata</taxon>
        <taxon>Vertebrata</taxon>
        <taxon>Euteleostomi</taxon>
        <taxon>Lepidosauria</taxon>
        <taxon>Squamata</taxon>
        <taxon>Bifurcata</taxon>
        <taxon>Unidentata</taxon>
        <taxon>Episquamata</taxon>
        <taxon>Toxicofera</taxon>
        <taxon>Iguania</taxon>
        <taxon>Acrodonta</taxon>
        <taxon>Agamidae</taxon>
        <taxon>Agaminae</taxon>
        <taxon>Phrynocephalus</taxon>
    </lineage>
</organism>
<comment type="caution">
    <text evidence="2">The sequence shown here is derived from an EMBL/GenBank/DDBJ whole genome shotgun (WGS) entry which is preliminary data.</text>
</comment>
<protein>
    <submittedName>
        <fullName evidence="2">Uncharacterized protein</fullName>
    </submittedName>
</protein>
<proteinExistence type="predicted"/>
<dbReference type="Proteomes" id="UP001142489">
    <property type="component" value="Unassembled WGS sequence"/>
</dbReference>
<name>A0A9Q1ATX4_9SAUR</name>